<accession>A0A6G8R106</accession>
<name>A0A6G8R106_9CAUD</name>
<evidence type="ECO:0000313" key="1">
    <source>
        <dbReference type="EMBL" id="QIN93895.1"/>
    </source>
</evidence>
<keyword evidence="1" id="KW-0269">Exonuclease</keyword>
<dbReference type="RefSeq" id="YP_009857395.1">
    <property type="nucleotide sequence ID" value="NC_048860.1"/>
</dbReference>
<organism evidence="1 2">
    <name type="scientific">Microbacterium phage Arete</name>
    <dbReference type="NCBI Taxonomy" id="2713257"/>
    <lineage>
        <taxon>Viruses</taxon>
        <taxon>Duplodnaviria</taxon>
        <taxon>Heunggongvirae</taxon>
        <taxon>Uroviricota</taxon>
        <taxon>Caudoviricetes</taxon>
        <taxon>Burrovirus</taxon>
        <taxon>Burrovirus arete</taxon>
    </lineage>
</organism>
<evidence type="ECO:0000313" key="2">
    <source>
        <dbReference type="Proteomes" id="UP000500873"/>
    </source>
</evidence>
<protein>
    <submittedName>
        <fullName evidence="1">Cas4 family exonuclease</fullName>
    </submittedName>
</protein>
<keyword evidence="2" id="KW-1185">Reference proteome</keyword>
<keyword evidence="1" id="KW-0540">Nuclease</keyword>
<dbReference type="EMBL" id="MT024863">
    <property type="protein sequence ID" value="QIN93895.1"/>
    <property type="molecule type" value="Genomic_DNA"/>
</dbReference>
<dbReference type="KEGG" id="vg:55628239"/>
<keyword evidence="1" id="KW-0378">Hydrolase</keyword>
<dbReference type="Proteomes" id="UP000500873">
    <property type="component" value="Segment"/>
</dbReference>
<proteinExistence type="predicted"/>
<dbReference type="InterPro" id="IPR021229">
    <property type="entry name" value="DUF2800"/>
</dbReference>
<sequence length="312" mass="35812">MTKRFSASSAAQLIQCPGSANLELAIPGYVEPKRDEMAGAKGVGTRMHDSFRPLATWDMSALDDLRIFMYYYSKLHWKKRRALLEDWTTTESEEILFMMVPSWSQHQINTVMDWVSELDAEEKLPPQMLIYVQQTIEELYNLRATYSPEFYQTFAEKSIECSWLKSNPMTTPDIVFVLPAHKRLIIIDYKTGKIPVSPVANDQLMFYAVSALHAYRIGDGWPDDLTIEMVIWQPGHHESWETDLQTLKQWKMQAHAADLRIERKDLTLRPGSACTFCPANPHSRGDKAPPYCPAQMSLLYPSNTDEEAVLDL</sequence>
<dbReference type="GO" id="GO:0004527">
    <property type="term" value="F:exonuclease activity"/>
    <property type="evidence" value="ECO:0007669"/>
    <property type="project" value="UniProtKB-KW"/>
</dbReference>
<dbReference type="Pfam" id="PF10926">
    <property type="entry name" value="DUF2800"/>
    <property type="match status" value="1"/>
</dbReference>
<reference evidence="1 2" key="1">
    <citation type="submission" date="2020-02" db="EMBL/GenBank/DDBJ databases">
        <authorList>
            <person name="Tolsma S."/>
            <person name="Caruso S.M."/>
            <person name="Garlena R.A."/>
            <person name="Russell D.A."/>
            <person name="Pope W.H."/>
            <person name="Jacobs-Se D."/>
            <person name="Hatfull G.F."/>
            <person name="Noordewier B."/>
        </authorList>
    </citation>
    <scope>NUCLEOTIDE SEQUENCE [LARGE SCALE GENOMIC DNA]</scope>
</reference>
<gene>
    <name evidence="1" type="primary">12</name>
    <name evidence="1" type="ORF">SEA_ARETE_12</name>
</gene>
<dbReference type="GeneID" id="55628239"/>